<gene>
    <name evidence="2" type="ORF">ACFOW8_13925</name>
</gene>
<dbReference type="RefSeq" id="WP_378550990.1">
    <property type="nucleotide sequence ID" value="NZ_JBHSBA010000006.1"/>
</dbReference>
<reference evidence="3" key="1">
    <citation type="journal article" date="2019" name="Int. J. Syst. Evol. Microbiol.">
        <title>The Global Catalogue of Microorganisms (GCM) 10K type strain sequencing project: providing services to taxonomists for standard genome sequencing and annotation.</title>
        <authorList>
            <consortium name="The Broad Institute Genomics Platform"/>
            <consortium name="The Broad Institute Genome Sequencing Center for Infectious Disease"/>
            <person name="Wu L."/>
            <person name="Ma J."/>
        </authorList>
    </citation>
    <scope>NUCLEOTIDE SEQUENCE [LARGE SCALE GENOMIC DNA]</scope>
    <source>
        <strain evidence="3">CGMCC 4.7204</strain>
    </source>
</reference>
<name>A0ABV8L5R1_9NOCA</name>
<feature type="compositionally biased region" description="Low complexity" evidence="1">
    <location>
        <begin position="376"/>
        <end position="392"/>
    </location>
</feature>
<feature type="region of interest" description="Disordered" evidence="1">
    <location>
        <begin position="218"/>
        <end position="447"/>
    </location>
</feature>
<evidence type="ECO:0000256" key="1">
    <source>
        <dbReference type="SAM" id="MobiDB-lite"/>
    </source>
</evidence>
<feature type="compositionally biased region" description="Low complexity" evidence="1">
    <location>
        <begin position="252"/>
        <end position="273"/>
    </location>
</feature>
<evidence type="ECO:0008006" key="4">
    <source>
        <dbReference type="Google" id="ProtNLM"/>
    </source>
</evidence>
<evidence type="ECO:0000313" key="3">
    <source>
        <dbReference type="Proteomes" id="UP001595767"/>
    </source>
</evidence>
<proteinExistence type="predicted"/>
<organism evidence="2 3">
    <name type="scientific">Nocardia rhizosphaerae</name>
    <dbReference type="NCBI Taxonomy" id="1691571"/>
    <lineage>
        <taxon>Bacteria</taxon>
        <taxon>Bacillati</taxon>
        <taxon>Actinomycetota</taxon>
        <taxon>Actinomycetes</taxon>
        <taxon>Mycobacteriales</taxon>
        <taxon>Nocardiaceae</taxon>
        <taxon>Nocardia</taxon>
    </lineage>
</organism>
<feature type="compositionally biased region" description="Gly residues" evidence="1">
    <location>
        <begin position="325"/>
        <end position="340"/>
    </location>
</feature>
<comment type="caution">
    <text evidence="2">The sequence shown here is derived from an EMBL/GenBank/DDBJ whole genome shotgun (WGS) entry which is preliminary data.</text>
</comment>
<dbReference type="Proteomes" id="UP001595767">
    <property type="component" value="Unassembled WGS sequence"/>
</dbReference>
<feature type="compositionally biased region" description="Gly residues" evidence="1">
    <location>
        <begin position="236"/>
        <end position="251"/>
    </location>
</feature>
<feature type="compositionally biased region" description="Polar residues" evidence="1">
    <location>
        <begin position="357"/>
        <end position="368"/>
    </location>
</feature>
<feature type="compositionally biased region" description="Low complexity" evidence="1">
    <location>
        <begin position="305"/>
        <end position="324"/>
    </location>
</feature>
<dbReference type="EMBL" id="JBHSBA010000006">
    <property type="protein sequence ID" value="MFC4126028.1"/>
    <property type="molecule type" value="Genomic_DNA"/>
</dbReference>
<protein>
    <recommendedName>
        <fullName evidence="4">PPE family protein</fullName>
    </recommendedName>
</protein>
<keyword evidence="3" id="KW-1185">Reference proteome</keyword>
<evidence type="ECO:0000313" key="2">
    <source>
        <dbReference type="EMBL" id="MFC4126028.1"/>
    </source>
</evidence>
<feature type="compositionally biased region" description="Acidic residues" evidence="1">
    <location>
        <begin position="289"/>
        <end position="304"/>
    </location>
</feature>
<accession>A0ABV8L5R1</accession>
<sequence>MADGGGSSLVDVLSATQGIPLGTMVSGRQQQLGAEQQQESVSHGGVDPAYISDFEAFEGLSHEEIYHAVQQMQPGVMQQFGDQWVSMFNEISGAVTGLIIQTSRAAASLEGEFAAAGQAAGQRFITEASDVYTVLSVVGHRVKAAAYGAEAVKIAVPAPVSSGEGAATGSSVPATLVELAVPGEAATVEQEKEAKRLEAIAAMNATYKPSYGPAGESVPAFVAPTQPGTVDTTDPGNGGGGSNTGGTGGGSSTDTSTTTEDPGTTEDTTTGDDTTGDDTTGDDTTTAGADDDNSGTDDSQDDDSTNAASTTPSTTTPGTTTPGAGTPGTGPGGGSPGAGSPGSSPGATLGPGGSIAGRTSTIAGQNLTAAGGSGTSSGTRGMSPGMMGAPGARGAGKDDEDEHQAPDYLRGVQPELFGDEQPAVPQAIGADAPSTRLAEQTGDPGAT</sequence>